<comment type="subunit">
    <text evidence="5">Heterotetramer of 2 MoaD subunits and 2 MoaE subunits. Also stable as homodimer. The enzyme changes between these two forms during catalysis.</text>
</comment>
<dbReference type="EMBL" id="ATBP01000012">
    <property type="protein sequence ID" value="ETR74306.1"/>
    <property type="molecule type" value="Genomic_DNA"/>
</dbReference>
<evidence type="ECO:0000256" key="4">
    <source>
        <dbReference type="ARBA" id="ARBA00013858"/>
    </source>
</evidence>
<comment type="caution">
    <text evidence="11">The sequence shown here is derived from an EMBL/GenBank/DDBJ whole genome shotgun (WGS) entry which is preliminary data.</text>
</comment>
<dbReference type="InterPro" id="IPR036563">
    <property type="entry name" value="MoaE_sf"/>
</dbReference>
<dbReference type="GO" id="GO:0006777">
    <property type="term" value="P:Mo-molybdopterin cofactor biosynthetic process"/>
    <property type="evidence" value="ECO:0007669"/>
    <property type="project" value="InterPro"/>
</dbReference>
<evidence type="ECO:0000256" key="9">
    <source>
        <dbReference type="ARBA" id="ARBA00032474"/>
    </source>
</evidence>
<evidence type="ECO:0000256" key="3">
    <source>
        <dbReference type="ARBA" id="ARBA00011950"/>
    </source>
</evidence>
<dbReference type="Proteomes" id="UP000189670">
    <property type="component" value="Unassembled WGS sequence"/>
</dbReference>
<sequence>MKITCLQVNPTMYHLIQQIKKHPDYHQCGMILCHEGVVRQTSICGKKVSRLRVDVNTGALQKIIAHYQAKPGIVDVLVEIYEQVDLNVGDTIMFLVVAGDVRDNVIETLTEALNDIKTSVTTKTEYYAE</sequence>
<comment type="pathway">
    <text evidence="1">Cofactor biosynthesis; molybdopterin biosynthesis.</text>
</comment>
<evidence type="ECO:0000256" key="2">
    <source>
        <dbReference type="ARBA" id="ARBA00005426"/>
    </source>
</evidence>
<evidence type="ECO:0000313" key="12">
    <source>
        <dbReference type="Proteomes" id="UP000189670"/>
    </source>
</evidence>
<comment type="similarity">
    <text evidence="2">Belongs to the MoaE family.</text>
</comment>
<evidence type="ECO:0000256" key="8">
    <source>
        <dbReference type="ARBA" id="ARBA00030781"/>
    </source>
</evidence>
<accession>A0A1V1PHL3</accession>
<reference evidence="12" key="1">
    <citation type="submission" date="2012-11" db="EMBL/GenBank/DDBJ databases">
        <authorList>
            <person name="Lucero-Rivera Y.E."/>
            <person name="Tovar-Ramirez D."/>
        </authorList>
    </citation>
    <scope>NUCLEOTIDE SEQUENCE [LARGE SCALE GENOMIC DNA]</scope>
    <source>
        <strain evidence="12">Araruama</strain>
    </source>
</reference>
<gene>
    <name evidence="11" type="primary">moaE</name>
    <name evidence="11" type="ORF">OMM_06400</name>
</gene>
<dbReference type="AlphaFoldDB" id="A0A1V1PHL3"/>
<evidence type="ECO:0000313" key="11">
    <source>
        <dbReference type="EMBL" id="ETR74306.1"/>
    </source>
</evidence>
<evidence type="ECO:0000256" key="1">
    <source>
        <dbReference type="ARBA" id="ARBA00005046"/>
    </source>
</evidence>
<dbReference type="Gene3D" id="3.90.1170.40">
    <property type="entry name" value="Molybdopterin biosynthesis MoaE subunit"/>
    <property type="match status" value="1"/>
</dbReference>
<evidence type="ECO:0000256" key="10">
    <source>
        <dbReference type="ARBA" id="ARBA00049878"/>
    </source>
</evidence>
<name>A0A1V1PHL3_9BACT</name>
<dbReference type="Pfam" id="PF02391">
    <property type="entry name" value="MoaE"/>
    <property type="match status" value="1"/>
</dbReference>
<organism evidence="11 12">
    <name type="scientific">Candidatus Magnetoglobus multicellularis str. Araruama</name>
    <dbReference type="NCBI Taxonomy" id="890399"/>
    <lineage>
        <taxon>Bacteria</taxon>
        <taxon>Pseudomonadati</taxon>
        <taxon>Thermodesulfobacteriota</taxon>
        <taxon>Desulfobacteria</taxon>
        <taxon>Desulfobacterales</taxon>
        <taxon>Desulfobacteraceae</taxon>
        <taxon>Candidatus Magnetoglobus</taxon>
    </lineage>
</organism>
<dbReference type="SUPFAM" id="SSF54690">
    <property type="entry name" value="Molybdopterin synthase subunit MoaE"/>
    <property type="match status" value="1"/>
</dbReference>
<proteinExistence type="inferred from homology"/>
<comment type="catalytic activity">
    <reaction evidence="10">
        <text>2 [molybdopterin-synthase sulfur-carrier protein]-C-terminal-Gly-aminoethanethioate + cyclic pyranopterin phosphate + H2O = molybdopterin + 2 [molybdopterin-synthase sulfur-carrier protein]-C-terminal Gly-Gly + 2 H(+)</text>
        <dbReference type="Rhea" id="RHEA:26333"/>
        <dbReference type="Rhea" id="RHEA-COMP:12202"/>
        <dbReference type="Rhea" id="RHEA-COMP:19907"/>
        <dbReference type="ChEBI" id="CHEBI:15377"/>
        <dbReference type="ChEBI" id="CHEBI:15378"/>
        <dbReference type="ChEBI" id="CHEBI:58698"/>
        <dbReference type="ChEBI" id="CHEBI:59648"/>
        <dbReference type="ChEBI" id="CHEBI:90778"/>
        <dbReference type="ChEBI" id="CHEBI:232372"/>
        <dbReference type="EC" id="2.8.1.12"/>
    </reaction>
</comment>
<dbReference type="EC" id="2.8.1.12" evidence="3"/>
<evidence type="ECO:0000256" key="7">
    <source>
        <dbReference type="ARBA" id="ARBA00030407"/>
    </source>
</evidence>
<evidence type="ECO:0000256" key="6">
    <source>
        <dbReference type="ARBA" id="ARBA00029745"/>
    </source>
</evidence>
<dbReference type="InterPro" id="IPR003448">
    <property type="entry name" value="Mopterin_biosynth_MoaE"/>
</dbReference>
<protein>
    <recommendedName>
        <fullName evidence="4">Molybdopterin synthase catalytic subunit</fullName>
        <ecNumber evidence="3">2.8.1.12</ecNumber>
    </recommendedName>
    <alternativeName>
        <fullName evidence="8">MPT synthase subunit 2</fullName>
    </alternativeName>
    <alternativeName>
        <fullName evidence="6">Molybdenum cofactor biosynthesis protein E</fullName>
    </alternativeName>
    <alternativeName>
        <fullName evidence="7">Molybdopterin-converting factor large subunit</fullName>
    </alternativeName>
    <alternativeName>
        <fullName evidence="9">Molybdopterin-converting factor subunit 2</fullName>
    </alternativeName>
</protein>
<evidence type="ECO:0000256" key="5">
    <source>
        <dbReference type="ARBA" id="ARBA00026066"/>
    </source>
</evidence>
<dbReference type="UniPathway" id="UPA00344"/>
<dbReference type="GO" id="GO:0030366">
    <property type="term" value="F:molybdopterin synthase activity"/>
    <property type="evidence" value="ECO:0007669"/>
    <property type="project" value="UniProtKB-EC"/>
</dbReference>